<dbReference type="Proteomes" id="UP000041254">
    <property type="component" value="Unassembled WGS sequence"/>
</dbReference>
<dbReference type="EMBL" id="CDMY01000506">
    <property type="protein sequence ID" value="CEM18670.1"/>
    <property type="molecule type" value="Genomic_DNA"/>
</dbReference>
<evidence type="ECO:0000313" key="1">
    <source>
        <dbReference type="EMBL" id="CEM18670.1"/>
    </source>
</evidence>
<reference evidence="1 2" key="1">
    <citation type="submission" date="2014-11" db="EMBL/GenBank/DDBJ databases">
        <authorList>
            <person name="Zhu J."/>
            <person name="Qi W."/>
            <person name="Song R."/>
        </authorList>
    </citation>
    <scope>NUCLEOTIDE SEQUENCE [LARGE SCALE GENOMIC DNA]</scope>
</reference>
<dbReference type="OMA" id="WHESFSA"/>
<gene>
    <name evidence="1" type="ORF">Vbra_16263</name>
</gene>
<name>A0A0G4FUP6_VITBC</name>
<dbReference type="OrthoDB" id="333135at2759"/>
<dbReference type="VEuPathDB" id="CryptoDB:Vbra_16263"/>
<sequence length="255" mass="29012">MAEWLALACARHCSQLLRRPQWMQRCQDVHFPMLQRLKPCLPLYNVVLNAVDEKDFKTHGFVVNEKAEAALGEFFLCCALTLRPKEIEAAGDDNEQLLRVSRRVAEEDVEPWIADVQRFVSEDARGASRLATVIEELERRKAHGNPLDTANRHYWHESFSAVAPESFQILVECSQQRHDTQSSGVDGSDEARLLERCTEDVRRCEEAAMQTYGAWLEASGAPLKRDLRDALRQYGLLVTKEEMVPDDDDVPTKGS</sequence>
<dbReference type="AlphaFoldDB" id="A0A0G4FUP6"/>
<organism evidence="1 2">
    <name type="scientific">Vitrella brassicaformis (strain CCMP3155)</name>
    <dbReference type="NCBI Taxonomy" id="1169540"/>
    <lineage>
        <taxon>Eukaryota</taxon>
        <taxon>Sar</taxon>
        <taxon>Alveolata</taxon>
        <taxon>Colpodellida</taxon>
        <taxon>Vitrellaceae</taxon>
        <taxon>Vitrella</taxon>
    </lineage>
</organism>
<evidence type="ECO:0000313" key="2">
    <source>
        <dbReference type="Proteomes" id="UP000041254"/>
    </source>
</evidence>
<accession>A0A0G4FUP6</accession>
<proteinExistence type="predicted"/>
<dbReference type="InParanoid" id="A0A0G4FUP6"/>
<protein>
    <submittedName>
        <fullName evidence="1">Uncharacterized protein</fullName>
    </submittedName>
</protein>
<keyword evidence="2" id="KW-1185">Reference proteome</keyword>